<evidence type="ECO:0000313" key="2">
    <source>
        <dbReference type="EMBL" id="MPD06258.1"/>
    </source>
</evidence>
<keyword evidence="3" id="KW-1185">Reference proteome</keyword>
<gene>
    <name evidence="2" type="ORF">E2C01_102062</name>
</gene>
<sequence length="85" mass="9194">MPPVRPKGEETQHPASTTATSKLRLSDRPAREGCRVAHVGWLAYPGFVDQDLTLPSQYGHANKAVPPSVRLSAPGKPRTVPVQID</sequence>
<accession>A0A5B7KLP4</accession>
<feature type="region of interest" description="Disordered" evidence="1">
    <location>
        <begin position="1"/>
        <end position="29"/>
    </location>
</feature>
<reference evidence="2 3" key="1">
    <citation type="submission" date="2019-05" db="EMBL/GenBank/DDBJ databases">
        <title>Another draft genome of Portunus trituberculatus and its Hox gene families provides insights of decapod evolution.</title>
        <authorList>
            <person name="Jeong J.-H."/>
            <person name="Song I."/>
            <person name="Kim S."/>
            <person name="Choi T."/>
            <person name="Kim D."/>
            <person name="Ryu S."/>
            <person name="Kim W."/>
        </authorList>
    </citation>
    <scope>NUCLEOTIDE SEQUENCE [LARGE SCALE GENOMIC DNA]</scope>
    <source>
        <tissue evidence="2">Muscle</tissue>
    </source>
</reference>
<evidence type="ECO:0000313" key="3">
    <source>
        <dbReference type="Proteomes" id="UP000324222"/>
    </source>
</evidence>
<feature type="compositionally biased region" description="Basic and acidic residues" evidence="1">
    <location>
        <begin position="1"/>
        <end position="12"/>
    </location>
</feature>
<name>A0A5B7KLP4_PORTR</name>
<feature type="region of interest" description="Disordered" evidence="1">
    <location>
        <begin position="63"/>
        <end position="85"/>
    </location>
</feature>
<dbReference type="AlphaFoldDB" id="A0A5B7KLP4"/>
<organism evidence="2 3">
    <name type="scientific">Portunus trituberculatus</name>
    <name type="common">Swimming crab</name>
    <name type="synonym">Neptunus trituberculatus</name>
    <dbReference type="NCBI Taxonomy" id="210409"/>
    <lineage>
        <taxon>Eukaryota</taxon>
        <taxon>Metazoa</taxon>
        <taxon>Ecdysozoa</taxon>
        <taxon>Arthropoda</taxon>
        <taxon>Crustacea</taxon>
        <taxon>Multicrustacea</taxon>
        <taxon>Malacostraca</taxon>
        <taxon>Eumalacostraca</taxon>
        <taxon>Eucarida</taxon>
        <taxon>Decapoda</taxon>
        <taxon>Pleocyemata</taxon>
        <taxon>Brachyura</taxon>
        <taxon>Eubrachyura</taxon>
        <taxon>Portunoidea</taxon>
        <taxon>Portunidae</taxon>
        <taxon>Portuninae</taxon>
        <taxon>Portunus</taxon>
    </lineage>
</organism>
<proteinExistence type="predicted"/>
<feature type="compositionally biased region" description="Polar residues" evidence="1">
    <location>
        <begin position="13"/>
        <end position="23"/>
    </location>
</feature>
<comment type="caution">
    <text evidence="2">The sequence shown here is derived from an EMBL/GenBank/DDBJ whole genome shotgun (WGS) entry which is preliminary data.</text>
</comment>
<protein>
    <submittedName>
        <fullName evidence="2">Uncharacterized protein</fullName>
    </submittedName>
</protein>
<dbReference type="Proteomes" id="UP000324222">
    <property type="component" value="Unassembled WGS sequence"/>
</dbReference>
<evidence type="ECO:0000256" key="1">
    <source>
        <dbReference type="SAM" id="MobiDB-lite"/>
    </source>
</evidence>
<dbReference type="EMBL" id="VSRR010150185">
    <property type="protein sequence ID" value="MPD06258.1"/>
    <property type="molecule type" value="Genomic_DNA"/>
</dbReference>